<organism evidence="2 3">
    <name type="scientific">Zoarces viviparus</name>
    <name type="common">Viviparous eelpout</name>
    <name type="synonym">Blennius viviparus</name>
    <dbReference type="NCBI Taxonomy" id="48416"/>
    <lineage>
        <taxon>Eukaryota</taxon>
        <taxon>Metazoa</taxon>
        <taxon>Chordata</taxon>
        <taxon>Craniata</taxon>
        <taxon>Vertebrata</taxon>
        <taxon>Euteleostomi</taxon>
        <taxon>Actinopterygii</taxon>
        <taxon>Neopterygii</taxon>
        <taxon>Teleostei</taxon>
        <taxon>Neoteleostei</taxon>
        <taxon>Acanthomorphata</taxon>
        <taxon>Eupercaria</taxon>
        <taxon>Perciformes</taxon>
        <taxon>Cottioidei</taxon>
        <taxon>Zoarcales</taxon>
        <taxon>Zoarcidae</taxon>
        <taxon>Zoarcinae</taxon>
        <taxon>Zoarces</taxon>
    </lineage>
</organism>
<sequence length="130" mass="14292">MNTTVLQHKPRQALDKDTGGRAGADLVPTGGPPVRHLSPRHPRLSDRALFKHSPETTTSATGPTAETSAAQRRAARPPTRPSVLQICLSVTNHDHRRDNNDGLIWRVIVRTSVNLEAVTVILLHCLRSEF</sequence>
<evidence type="ECO:0000256" key="1">
    <source>
        <dbReference type="SAM" id="MobiDB-lite"/>
    </source>
</evidence>
<feature type="compositionally biased region" description="Low complexity" evidence="1">
    <location>
        <begin position="55"/>
        <end position="72"/>
    </location>
</feature>
<comment type="caution">
    <text evidence="2">The sequence shown here is derived from an EMBL/GenBank/DDBJ whole genome shotgun (WGS) entry which is preliminary data.</text>
</comment>
<proteinExistence type="predicted"/>
<feature type="region of interest" description="Disordered" evidence="1">
    <location>
        <begin position="1"/>
        <end position="82"/>
    </location>
</feature>
<gene>
    <name evidence="2" type="ORF">VZT92_006734</name>
</gene>
<name>A0AAW1FQC9_ZOAVI</name>
<accession>A0AAW1FQC9</accession>
<dbReference type="Proteomes" id="UP001488805">
    <property type="component" value="Unassembled WGS sequence"/>
</dbReference>
<evidence type="ECO:0000313" key="3">
    <source>
        <dbReference type="Proteomes" id="UP001488805"/>
    </source>
</evidence>
<evidence type="ECO:0000313" key="2">
    <source>
        <dbReference type="EMBL" id="KAK9536995.1"/>
    </source>
</evidence>
<keyword evidence="3" id="KW-1185">Reference proteome</keyword>
<dbReference type="AlphaFoldDB" id="A0AAW1FQC9"/>
<protein>
    <submittedName>
        <fullName evidence="2">Uncharacterized protein</fullName>
    </submittedName>
</protein>
<reference evidence="2 3" key="1">
    <citation type="journal article" date="2024" name="Genome Biol. Evol.">
        <title>Chromosome-level genome assembly of the viviparous eelpout Zoarces viviparus.</title>
        <authorList>
            <person name="Fuhrmann N."/>
            <person name="Brasseur M.V."/>
            <person name="Bakowski C.E."/>
            <person name="Podsiadlowski L."/>
            <person name="Prost S."/>
            <person name="Krehenwinkel H."/>
            <person name="Mayer C."/>
        </authorList>
    </citation>
    <scope>NUCLEOTIDE SEQUENCE [LARGE SCALE GENOMIC DNA]</scope>
    <source>
        <strain evidence="2">NO-MEL_2022_Ind0_liver</strain>
    </source>
</reference>
<dbReference type="EMBL" id="JBCEZU010000045">
    <property type="protein sequence ID" value="KAK9536995.1"/>
    <property type="molecule type" value="Genomic_DNA"/>
</dbReference>
<feature type="compositionally biased region" description="Basic and acidic residues" evidence="1">
    <location>
        <begin position="43"/>
        <end position="54"/>
    </location>
</feature>